<dbReference type="GO" id="GO:0000160">
    <property type="term" value="P:phosphorelay signal transduction system"/>
    <property type="evidence" value="ECO:0007669"/>
    <property type="project" value="InterPro"/>
</dbReference>
<feature type="domain" description="HPt" evidence="1">
    <location>
        <begin position="27"/>
        <end position="105"/>
    </location>
</feature>
<dbReference type="Gene3D" id="1.20.120.160">
    <property type="entry name" value="HPT domain"/>
    <property type="match status" value="1"/>
</dbReference>
<name>A0A367YSC8_9ACTN</name>
<gene>
    <name evidence="2" type="ORF">DT076_14255</name>
</gene>
<dbReference type="AlphaFoldDB" id="A0A367YSC8"/>
<reference evidence="2 3" key="1">
    <citation type="submission" date="2018-07" db="EMBL/GenBank/DDBJ databases">
        <title>Desertimonas flava gen. nov. sp. nov.</title>
        <authorList>
            <person name="Liu S."/>
        </authorList>
    </citation>
    <scope>NUCLEOTIDE SEQUENCE [LARGE SCALE GENOMIC DNA]</scope>
    <source>
        <strain evidence="2 3">16Sb5-5</strain>
    </source>
</reference>
<dbReference type="EMBL" id="QOUI01000009">
    <property type="protein sequence ID" value="RCK68744.1"/>
    <property type="molecule type" value="Genomic_DNA"/>
</dbReference>
<keyword evidence="3" id="KW-1185">Reference proteome</keyword>
<protein>
    <submittedName>
        <fullName evidence="2">Hpt domain-containing protein</fullName>
    </submittedName>
</protein>
<evidence type="ECO:0000313" key="2">
    <source>
        <dbReference type="EMBL" id="RCK68744.1"/>
    </source>
</evidence>
<dbReference type="Proteomes" id="UP000252770">
    <property type="component" value="Unassembled WGS sequence"/>
</dbReference>
<dbReference type="InterPro" id="IPR036641">
    <property type="entry name" value="HPT_dom_sf"/>
</dbReference>
<dbReference type="InterPro" id="IPR008207">
    <property type="entry name" value="Sig_transdc_His_kin_Hpt_dom"/>
</dbReference>
<dbReference type="SUPFAM" id="SSF47226">
    <property type="entry name" value="Histidine-containing phosphotransfer domain, HPT domain"/>
    <property type="match status" value="1"/>
</dbReference>
<sequence>MALVSGQDAFSVELARIAAAARHSNLSRAEQLRHALDRVQDGGLEPEQVERARRLAHQLAGSSGTLGHPAAVSPARLLESYFTPGSGIPDATADEALAAVLAALQGQPDTTL</sequence>
<organism evidence="2 3">
    <name type="scientific">Desertihabitans brevis</name>
    <dbReference type="NCBI Taxonomy" id="2268447"/>
    <lineage>
        <taxon>Bacteria</taxon>
        <taxon>Bacillati</taxon>
        <taxon>Actinomycetota</taxon>
        <taxon>Actinomycetes</taxon>
        <taxon>Propionibacteriales</taxon>
        <taxon>Propionibacteriaceae</taxon>
        <taxon>Desertihabitans</taxon>
    </lineage>
</organism>
<dbReference type="Pfam" id="PF01627">
    <property type="entry name" value="Hpt"/>
    <property type="match status" value="1"/>
</dbReference>
<comment type="caution">
    <text evidence="2">The sequence shown here is derived from an EMBL/GenBank/DDBJ whole genome shotgun (WGS) entry which is preliminary data.</text>
</comment>
<proteinExistence type="predicted"/>
<accession>A0A367YSC8</accession>
<evidence type="ECO:0000259" key="1">
    <source>
        <dbReference type="Pfam" id="PF01627"/>
    </source>
</evidence>
<evidence type="ECO:0000313" key="3">
    <source>
        <dbReference type="Proteomes" id="UP000252770"/>
    </source>
</evidence>